<dbReference type="KEGG" id="mco:MCJ_007310"/>
<evidence type="ECO:0000313" key="2">
    <source>
        <dbReference type="Proteomes" id="UP000001491"/>
    </source>
</evidence>
<gene>
    <name evidence="1" type="ordered locus">MCJ_007310</name>
</gene>
<accession>C5J7F0</accession>
<name>C5J7F0_MESCH</name>
<dbReference type="InterPro" id="IPR036163">
    <property type="entry name" value="HMA_dom_sf"/>
</dbReference>
<proteinExistence type="predicted"/>
<dbReference type="AlphaFoldDB" id="C5J7F0"/>
<dbReference type="Gene3D" id="3.30.70.100">
    <property type="match status" value="1"/>
</dbReference>
<sequence>MTTRRFDVNIKCASCKTSFEKLFSKYEDLTWKINISEKILKITADEEKYTDEFIEELLGSIGYASQRID</sequence>
<organism evidence="1 2">
    <name type="scientific">Mesomycoplasma conjunctivae (strain ATCC 25834 / NCTC 10147 / HRC/581)</name>
    <name type="common">Mycoplasma conjunctivae</name>
    <dbReference type="NCBI Taxonomy" id="572263"/>
    <lineage>
        <taxon>Bacteria</taxon>
        <taxon>Bacillati</taxon>
        <taxon>Mycoplasmatota</taxon>
        <taxon>Mycoplasmoidales</taxon>
        <taxon>Metamycoplasmataceae</taxon>
        <taxon>Mesomycoplasma</taxon>
    </lineage>
</organism>
<dbReference type="Proteomes" id="UP000001491">
    <property type="component" value="Chromosome"/>
</dbReference>
<dbReference type="SUPFAM" id="SSF55008">
    <property type="entry name" value="HMA, heavy metal-associated domain"/>
    <property type="match status" value="1"/>
</dbReference>
<dbReference type="GO" id="GO:0046872">
    <property type="term" value="F:metal ion binding"/>
    <property type="evidence" value="ECO:0007669"/>
    <property type="project" value="InterPro"/>
</dbReference>
<keyword evidence="2" id="KW-1185">Reference proteome</keyword>
<dbReference type="eggNOG" id="ENOG5031ZG9">
    <property type="taxonomic scope" value="Bacteria"/>
</dbReference>
<dbReference type="HOGENOM" id="CLU_2771429_0_0_14"/>
<evidence type="ECO:0000313" key="1">
    <source>
        <dbReference type="EMBL" id="CAT05413.1"/>
    </source>
</evidence>
<reference evidence="2" key="1">
    <citation type="journal article" date="2009" name="BMC Bioinformatics">
        <title>The Mycoplasma conjunctivae genome sequencing, annotation and analysis.</title>
        <authorList>
            <person name="Calderon-Copete S.P."/>
            <person name="Wigger G."/>
            <person name="Wunderlin C."/>
            <person name="Schmidheini T."/>
            <person name="Frey J."/>
            <person name="Quail M.A."/>
            <person name="Falquet L."/>
        </authorList>
    </citation>
    <scope>NUCLEOTIDE SEQUENCE [LARGE SCALE GENOMIC DNA]</scope>
    <source>
        <strain evidence="2">ATCC 25834 / NCTC 10147 / HRC/581</strain>
    </source>
</reference>
<protein>
    <submittedName>
        <fullName evidence="1">CONSERVED HYPOTHETICAL Heavy-metal transporting ATPase, partial</fullName>
    </submittedName>
</protein>
<dbReference type="EMBL" id="FM864216">
    <property type="protein sequence ID" value="CAT05413.1"/>
    <property type="molecule type" value="Genomic_DNA"/>
</dbReference>